<dbReference type="InterPro" id="IPR005174">
    <property type="entry name" value="KIB1-4_b-propeller"/>
</dbReference>
<evidence type="ECO:0000313" key="3">
    <source>
        <dbReference type="Proteomes" id="UP000324897"/>
    </source>
</evidence>
<dbReference type="Gramene" id="TVU05393">
    <property type="protein sequence ID" value="TVU05393"/>
    <property type="gene ID" value="EJB05_48553"/>
</dbReference>
<dbReference type="Proteomes" id="UP000324897">
    <property type="component" value="Unassembled WGS sequence"/>
</dbReference>
<dbReference type="OrthoDB" id="677464at2759"/>
<dbReference type="PANTHER" id="PTHR33165">
    <property type="entry name" value="F-BOX DOMAIN CONTAINING PROTEIN-LIKE-RELATED"/>
    <property type="match status" value="1"/>
</dbReference>
<keyword evidence="3" id="KW-1185">Reference proteome</keyword>
<dbReference type="Pfam" id="PF03478">
    <property type="entry name" value="Beta-prop_KIB1-4"/>
    <property type="match status" value="1"/>
</dbReference>
<accession>A0A5J9T1Y3</accession>
<sequence>MYFKHPVAFVACSRNRRQRTAPDAAAASPLNASWASLHEDLVRLIGRRVLASDLLDYVRFRAVCPYWRSSTDSQRGRGIVEPRFHPRRWLMLPEGHGLYPGHGKLCGYVRFFNLSSGAFVRVRLPLFRGHCALGSDNGILLLQRDQDTAIRLLHPFTNDIAELPPLATLLPYVHGSLIGSDTEAGKWRYLRKVRGTCISVSAADGRITVMLWLDCLLRVAFATPAETSIGAYRVGCSRITLVRCHSKARSNIFEIKPAEQEEEGSSSSWLPSPKWVAKIPGDLCPPNPVPLRTKGESLARVRILLLGGSRINGGTGRDVPVVMGLGP</sequence>
<reference evidence="2 3" key="1">
    <citation type="journal article" date="2019" name="Sci. Rep.">
        <title>A high-quality genome of Eragrostis curvula grass provides insights into Poaceae evolution and supports new strategies to enhance forage quality.</title>
        <authorList>
            <person name="Carballo J."/>
            <person name="Santos B.A.C.M."/>
            <person name="Zappacosta D."/>
            <person name="Garbus I."/>
            <person name="Selva J.P."/>
            <person name="Gallo C.A."/>
            <person name="Diaz A."/>
            <person name="Albertini E."/>
            <person name="Caccamo M."/>
            <person name="Echenique V."/>
        </authorList>
    </citation>
    <scope>NUCLEOTIDE SEQUENCE [LARGE SCALE GENOMIC DNA]</scope>
    <source>
        <strain evidence="3">cv. Victoria</strain>
        <tissue evidence="2">Leaf</tissue>
    </source>
</reference>
<comment type="caution">
    <text evidence="2">The sequence shown here is derived from an EMBL/GenBank/DDBJ whole genome shotgun (WGS) entry which is preliminary data.</text>
</comment>
<organism evidence="2 3">
    <name type="scientific">Eragrostis curvula</name>
    <name type="common">weeping love grass</name>
    <dbReference type="NCBI Taxonomy" id="38414"/>
    <lineage>
        <taxon>Eukaryota</taxon>
        <taxon>Viridiplantae</taxon>
        <taxon>Streptophyta</taxon>
        <taxon>Embryophyta</taxon>
        <taxon>Tracheophyta</taxon>
        <taxon>Spermatophyta</taxon>
        <taxon>Magnoliopsida</taxon>
        <taxon>Liliopsida</taxon>
        <taxon>Poales</taxon>
        <taxon>Poaceae</taxon>
        <taxon>PACMAD clade</taxon>
        <taxon>Chloridoideae</taxon>
        <taxon>Eragrostideae</taxon>
        <taxon>Eragrostidinae</taxon>
        <taxon>Eragrostis</taxon>
    </lineage>
</organism>
<proteinExistence type="predicted"/>
<dbReference type="EMBL" id="RWGY01000051">
    <property type="protein sequence ID" value="TVU05393.1"/>
    <property type="molecule type" value="Genomic_DNA"/>
</dbReference>
<protein>
    <recommendedName>
        <fullName evidence="1">KIB1-4 beta-propeller domain-containing protein</fullName>
    </recommendedName>
</protein>
<evidence type="ECO:0000313" key="2">
    <source>
        <dbReference type="EMBL" id="TVU05393.1"/>
    </source>
</evidence>
<gene>
    <name evidence="2" type="ORF">EJB05_48553</name>
</gene>
<evidence type="ECO:0000259" key="1">
    <source>
        <dbReference type="Pfam" id="PF03478"/>
    </source>
</evidence>
<name>A0A5J9T1Y3_9POAL</name>
<feature type="non-terminal residue" evidence="2">
    <location>
        <position position="1"/>
    </location>
</feature>
<feature type="domain" description="KIB1-4 beta-propeller" evidence="1">
    <location>
        <begin position="111"/>
        <end position="224"/>
    </location>
</feature>
<dbReference type="AlphaFoldDB" id="A0A5J9T1Y3"/>